<evidence type="ECO:0000313" key="1">
    <source>
        <dbReference type="EMBL" id="AFQ15573.1"/>
    </source>
</evidence>
<sequence length="87" mass="10294">MKVKIRVWTLVMNLFEIGKKYKIIILDEDNGQVVYKCTVKAKDGGNLLIDVYETDGEEDYGETWIKWRWILEMEQLEVNVKTLEVPK</sequence>
<dbReference type="KEGG" id="bti:BTG_10545"/>
<proteinExistence type="predicted"/>
<evidence type="ECO:0000313" key="2">
    <source>
        <dbReference type="Proteomes" id="UP000005259"/>
    </source>
</evidence>
<organism evidence="1 2">
    <name type="scientific">Bacillus thuringiensis HD-771</name>
    <dbReference type="NCBI Taxonomy" id="1218175"/>
    <lineage>
        <taxon>Bacteria</taxon>
        <taxon>Bacillati</taxon>
        <taxon>Bacillota</taxon>
        <taxon>Bacilli</taxon>
        <taxon>Bacillales</taxon>
        <taxon>Bacillaceae</taxon>
        <taxon>Bacillus</taxon>
        <taxon>Bacillus cereus group</taxon>
    </lineage>
</organism>
<dbReference type="RefSeq" id="WP_000865170.1">
    <property type="nucleotide sequence ID" value="NC_018500.1"/>
</dbReference>
<dbReference type="EMBL" id="CP003752">
    <property type="protein sequence ID" value="AFQ15573.1"/>
    <property type="molecule type" value="Genomic_DNA"/>
</dbReference>
<reference evidence="1 2" key="1">
    <citation type="submission" date="2012-08" db="EMBL/GenBank/DDBJ databases">
        <authorList>
            <person name="Doggett N."/>
            <person name="Teshima H."/>
            <person name="Bruce D."/>
            <person name="Detter J.C."/>
            <person name="Johnson S.L."/>
            <person name="Han C."/>
        </authorList>
    </citation>
    <scope>NUCLEOTIDE SEQUENCE [LARGE SCALE GENOMIC DNA]</scope>
    <source>
        <strain evidence="1 2">HD-771</strain>
    </source>
</reference>
<dbReference type="Proteomes" id="UP000005259">
    <property type="component" value="Chromosome"/>
</dbReference>
<dbReference type="GeneID" id="99618108"/>
<dbReference type="AlphaFoldDB" id="A0A9W3J7N9"/>
<gene>
    <name evidence="1" type="ORF">BTG_10545</name>
</gene>
<protein>
    <submittedName>
        <fullName evidence="1">Uncharacterized protein</fullName>
    </submittedName>
</protein>
<name>A0A9W3J7N9_BACTU</name>
<accession>A0A9W3J7N9</accession>